<dbReference type="Proteomes" id="UP000022910">
    <property type="component" value="Unassembled WGS sequence"/>
</dbReference>
<feature type="transmembrane region" description="Helical" evidence="7">
    <location>
        <begin position="443"/>
        <end position="461"/>
    </location>
</feature>
<evidence type="ECO:0000313" key="10">
    <source>
        <dbReference type="Proteomes" id="UP000022910"/>
    </source>
</evidence>
<dbReference type="GO" id="GO:0005886">
    <property type="term" value="C:plasma membrane"/>
    <property type="evidence" value="ECO:0007669"/>
    <property type="project" value="TreeGrafter"/>
</dbReference>
<feature type="transmembrane region" description="Helical" evidence="7">
    <location>
        <begin position="412"/>
        <end position="431"/>
    </location>
</feature>
<reference evidence="9 10" key="1">
    <citation type="submission" date="2014-02" db="EMBL/GenBank/DDBJ databases">
        <title>Single nucleus genome sequencing reveals high similarity among nuclei of an endomycorrhizal fungus.</title>
        <authorList>
            <person name="Lin K."/>
            <person name="Geurts R."/>
            <person name="Zhang Z."/>
            <person name="Limpens E."/>
            <person name="Saunders D.G."/>
            <person name="Mu D."/>
            <person name="Pang E."/>
            <person name="Cao H."/>
            <person name="Cha H."/>
            <person name="Lin T."/>
            <person name="Zhou Q."/>
            <person name="Shang Y."/>
            <person name="Li Y."/>
            <person name="Ivanov S."/>
            <person name="Sharma T."/>
            <person name="Velzen R.V."/>
            <person name="Ruijter N.D."/>
            <person name="Aanen D.K."/>
            <person name="Win J."/>
            <person name="Kamoun S."/>
            <person name="Bisseling T."/>
            <person name="Huang S."/>
        </authorList>
    </citation>
    <scope>NUCLEOTIDE SEQUENCE [LARGE SCALE GENOMIC DNA]</scope>
    <source>
        <strain evidence="10">DAOM197198w</strain>
    </source>
</reference>
<comment type="caution">
    <text evidence="9">The sequence shown here is derived from an EMBL/GenBank/DDBJ whole genome shotgun (WGS) entry which is preliminary data.</text>
</comment>
<feature type="transmembrane region" description="Helical" evidence="7">
    <location>
        <begin position="546"/>
        <end position="568"/>
    </location>
</feature>
<feature type="domain" description="Ion transport" evidence="8">
    <location>
        <begin position="417"/>
        <end position="688"/>
    </location>
</feature>
<evidence type="ECO:0000256" key="5">
    <source>
        <dbReference type="ARBA" id="ARBA00023136"/>
    </source>
</evidence>
<evidence type="ECO:0000256" key="3">
    <source>
        <dbReference type="ARBA" id="ARBA00022737"/>
    </source>
</evidence>
<evidence type="ECO:0000259" key="8">
    <source>
        <dbReference type="Pfam" id="PF00520"/>
    </source>
</evidence>
<feature type="transmembrane region" description="Helical" evidence="7">
    <location>
        <begin position="506"/>
        <end position="526"/>
    </location>
</feature>
<keyword evidence="5 7" id="KW-0472">Membrane</keyword>
<gene>
    <name evidence="9" type="ORF">RirG_139250</name>
</gene>
<feature type="coiled-coil region" evidence="6">
    <location>
        <begin position="779"/>
        <end position="849"/>
    </location>
</feature>
<dbReference type="PANTHER" id="PTHR10582">
    <property type="entry name" value="TRANSIENT RECEPTOR POTENTIAL ION CHANNEL PROTEIN"/>
    <property type="match status" value="1"/>
</dbReference>
<dbReference type="GO" id="GO:0005216">
    <property type="term" value="F:monoatomic ion channel activity"/>
    <property type="evidence" value="ECO:0007669"/>
    <property type="project" value="InterPro"/>
</dbReference>
<dbReference type="PANTHER" id="PTHR10582:SF2">
    <property type="entry name" value="INACTIVE"/>
    <property type="match status" value="1"/>
</dbReference>
<proteinExistence type="predicted"/>
<accession>A0A015KBH9</accession>
<name>A0A015KBH9_RHIIW</name>
<dbReference type="HOGENOM" id="CLU_010229_2_0_1"/>
<dbReference type="STRING" id="1432141.A0A015KBH9"/>
<keyword evidence="3" id="KW-0677">Repeat</keyword>
<protein>
    <recommendedName>
        <fullName evidence="8">Ion transport domain-containing protein</fullName>
    </recommendedName>
</protein>
<dbReference type="GO" id="GO:0098703">
    <property type="term" value="P:calcium ion import across plasma membrane"/>
    <property type="evidence" value="ECO:0007669"/>
    <property type="project" value="TreeGrafter"/>
</dbReference>
<dbReference type="InterPro" id="IPR024862">
    <property type="entry name" value="TRPV"/>
</dbReference>
<evidence type="ECO:0000256" key="2">
    <source>
        <dbReference type="ARBA" id="ARBA00022692"/>
    </source>
</evidence>
<dbReference type="EMBL" id="JEMT01022791">
    <property type="protein sequence ID" value="EXX64809.1"/>
    <property type="molecule type" value="Genomic_DNA"/>
</dbReference>
<keyword evidence="6" id="KW-0175">Coiled coil</keyword>
<feature type="transmembrane region" description="Helical" evidence="7">
    <location>
        <begin position="473"/>
        <end position="494"/>
    </location>
</feature>
<dbReference type="Pfam" id="PF00520">
    <property type="entry name" value="Ion_trans"/>
    <property type="match status" value="1"/>
</dbReference>
<evidence type="ECO:0000256" key="4">
    <source>
        <dbReference type="ARBA" id="ARBA00022989"/>
    </source>
</evidence>
<feature type="transmembrane region" description="Helical" evidence="7">
    <location>
        <begin position="655"/>
        <end position="682"/>
    </location>
</feature>
<evidence type="ECO:0000256" key="1">
    <source>
        <dbReference type="ARBA" id="ARBA00004141"/>
    </source>
</evidence>
<comment type="subcellular location">
    <subcellularLocation>
        <location evidence="1">Membrane</location>
        <topology evidence="1">Multi-pass membrane protein</topology>
    </subcellularLocation>
</comment>
<feature type="transmembrane region" description="Helical" evidence="7">
    <location>
        <begin position="281"/>
        <end position="313"/>
    </location>
</feature>
<sequence>MDTVSTLATTISDRTNKLTESIENLIKWEINSNYTKIKLEVFKKINTEWELISTRIENHPYKSSNGYDLFASSLFNNNDIVILTTFGILIYTFSENNKSISLNYFYFMELNQYNKKYMEILQHNTRIFSKSTLPLPNYDSFSLSGWVTDAKNNKLSLLKYGVELLTFAIKEHKLELIDDIYKKCMTYFNEDPMNNKLFLSIITSVMPLLDEYYPEYILKYSSETNMIIDSSLYSKKHINKNLHLYSFFQSPQIANLSKSLLWTKYYYKLYKLYHKAKRTNLLIFILLIIYYAIQALIILSTLPLYLAICYILSKYNFINDIYTPDVFSGAYFQAVDYVEEFREYIKDITTTPTITFMIPYINFINYSKDYNWFLELIRPQPSPFTKSINRNIYKTWNGEALINFKWNAYGKYYYAMIWILFMALLGCFTAAATIPQKYINEEVRHQLFIASIILGFIHLIFEIRQCFYNITKWFYNFWNIFDIIAYVLSIYTTIYWLQTNNKNNNYLIQLLSFSCLFLDIKFLLFFRAFEYFGVYFAIIISVGKKIFSFLIVIFIIIISFAHAFYILLSPKSEFSLEQYTNNNDPNNPWNLAPSYSQVIDNDGNINSNPFTMIQTPDKNMNMFIDIKTSLFAIYLFLAGDSSALSNWSYADNPSIAILIVLFSLLIVVYLMNLLIGLLNIAIEEDNNRVSYLIQKAEILAEIELFYLLPHQRRWQTWFPEVIHYYADADKTRVEIERLIEEGEWDNKEFIKVQEKLLEELQIKHNPIDNKIVLEKLSALEKLETSYHEKLEKLDKLETIEKSCEKLGKLDKLETLEKFYYEKLEKLEKLETLEKSYYEKLEKLEKLETLEKSYCEKSEKSDKLEILEKSHCEILEKLNKLETLEKSYCEKLDKLEKLNKIEKLLEEMNGK</sequence>
<evidence type="ECO:0000313" key="9">
    <source>
        <dbReference type="EMBL" id="EXX64809.1"/>
    </source>
</evidence>
<organism evidence="9 10">
    <name type="scientific">Rhizophagus irregularis (strain DAOM 197198w)</name>
    <name type="common">Glomus intraradices</name>
    <dbReference type="NCBI Taxonomy" id="1432141"/>
    <lineage>
        <taxon>Eukaryota</taxon>
        <taxon>Fungi</taxon>
        <taxon>Fungi incertae sedis</taxon>
        <taxon>Mucoromycota</taxon>
        <taxon>Glomeromycotina</taxon>
        <taxon>Glomeromycetes</taxon>
        <taxon>Glomerales</taxon>
        <taxon>Glomeraceae</taxon>
        <taxon>Rhizophagus</taxon>
    </lineage>
</organism>
<keyword evidence="10" id="KW-1185">Reference proteome</keyword>
<dbReference type="InterPro" id="IPR005821">
    <property type="entry name" value="Ion_trans_dom"/>
</dbReference>
<dbReference type="AlphaFoldDB" id="A0A015KBH9"/>
<evidence type="ECO:0000256" key="7">
    <source>
        <dbReference type="SAM" id="Phobius"/>
    </source>
</evidence>
<keyword evidence="2 7" id="KW-0812">Transmembrane</keyword>
<evidence type="ECO:0000256" key="6">
    <source>
        <dbReference type="SAM" id="Coils"/>
    </source>
</evidence>
<keyword evidence="4 7" id="KW-1133">Transmembrane helix</keyword>